<gene>
    <name evidence="1" type="ORF">ACJDTP_21675</name>
</gene>
<keyword evidence="2" id="KW-1185">Reference proteome</keyword>
<organism evidence="1 2">
    <name type="scientific">Candidatus Clostridium helianthi</name>
    <dbReference type="NCBI Taxonomy" id="3381660"/>
    <lineage>
        <taxon>Bacteria</taxon>
        <taxon>Bacillati</taxon>
        <taxon>Bacillota</taxon>
        <taxon>Clostridia</taxon>
        <taxon>Eubacteriales</taxon>
        <taxon>Clostridiaceae</taxon>
        <taxon>Clostridium</taxon>
    </lineage>
</organism>
<proteinExistence type="predicted"/>
<comment type="caution">
    <text evidence="1">The sequence shown here is derived from an EMBL/GenBank/DDBJ whole genome shotgun (WGS) entry which is preliminary data.</text>
</comment>
<name>A0ABW8SC20_9CLOT</name>
<reference evidence="1 2" key="1">
    <citation type="submission" date="2024-11" db="EMBL/GenBank/DDBJ databases">
        <authorList>
            <person name="Heng Y.C."/>
            <person name="Lim A.C.H."/>
            <person name="Lee J.K.Y."/>
            <person name="Kittelmann S."/>
        </authorList>
    </citation>
    <scope>NUCLEOTIDE SEQUENCE [LARGE SCALE GENOMIC DNA]</scope>
    <source>
        <strain evidence="1 2">WILCCON 0112</strain>
    </source>
</reference>
<evidence type="ECO:0000313" key="2">
    <source>
        <dbReference type="Proteomes" id="UP001623600"/>
    </source>
</evidence>
<dbReference type="EMBL" id="JBJIAB010000037">
    <property type="protein sequence ID" value="MFL0167687.1"/>
    <property type="molecule type" value="Genomic_DNA"/>
</dbReference>
<dbReference type="Proteomes" id="UP001623600">
    <property type="component" value="Unassembled WGS sequence"/>
</dbReference>
<accession>A0ABW8SC20</accession>
<protein>
    <submittedName>
        <fullName evidence="1">Uncharacterized protein</fullName>
    </submittedName>
</protein>
<evidence type="ECO:0000313" key="1">
    <source>
        <dbReference type="EMBL" id="MFL0167687.1"/>
    </source>
</evidence>
<sequence>MKKLNILDGQIDLFNMPIQEPIIKPKEKVIVEKQEIKEDRFQNIINLYKESCNRIIKTVSGALLVELEDKTKYFNGQGVHEFDLGIDIGLIPADEILIVNQDKPLNEIQLKKLEEINPNRYIKRKGDANIIIPGDKTTVITPRGWVIEWDQKPVYKEDEVVLRTIEIKVPDQNLNAGDIVEFEYEKETYKGKIVSIYNNGETINVVWNGKHTAFYYKCVRKIA</sequence>
<dbReference type="RefSeq" id="WP_406762434.1">
    <property type="nucleotide sequence ID" value="NZ_JBJIAB010000037.1"/>
</dbReference>